<dbReference type="Proteomes" id="UP000480556">
    <property type="component" value="Unassembled WGS sequence"/>
</dbReference>
<keyword evidence="1" id="KW-0812">Transmembrane</keyword>
<dbReference type="AlphaFoldDB" id="A0A5Q0P4E5"/>
<evidence type="ECO:0000313" key="2">
    <source>
        <dbReference type="EMBL" id="MQW92873.1"/>
    </source>
</evidence>
<evidence type="ECO:0000313" key="5">
    <source>
        <dbReference type="Proteomes" id="UP000480556"/>
    </source>
</evidence>
<keyword evidence="4" id="KW-1185">Reference proteome</keyword>
<dbReference type="InterPro" id="IPR045584">
    <property type="entry name" value="Pilin-like"/>
</dbReference>
<evidence type="ECO:0000313" key="4">
    <source>
        <dbReference type="Proteomes" id="UP000327478"/>
    </source>
</evidence>
<dbReference type="EMBL" id="WITK01000018">
    <property type="protein sequence ID" value="MQW92873.1"/>
    <property type="molecule type" value="Genomic_DNA"/>
</dbReference>
<dbReference type="RefSeq" id="WP_153372804.1">
    <property type="nucleotide sequence ID" value="NZ_WITK01000018.1"/>
</dbReference>
<evidence type="ECO:0000313" key="3">
    <source>
        <dbReference type="EMBL" id="QGA11989.1"/>
    </source>
</evidence>
<dbReference type="Gene3D" id="3.30.700.10">
    <property type="entry name" value="Glycoprotein, Type 4 Pilin"/>
    <property type="match status" value="1"/>
</dbReference>
<gene>
    <name evidence="3" type="ORF">GFH30_11685</name>
    <name evidence="2" type="ORF">GHJ48_10830</name>
</gene>
<dbReference type="Pfam" id="PF07963">
    <property type="entry name" value="N_methyl"/>
    <property type="match status" value="1"/>
</dbReference>
<dbReference type="NCBIfam" id="TIGR02532">
    <property type="entry name" value="IV_pilin_GFxxxE"/>
    <property type="match status" value="1"/>
</dbReference>
<dbReference type="Proteomes" id="UP000327478">
    <property type="component" value="Chromosome"/>
</dbReference>
<keyword evidence="1" id="KW-0472">Membrane</keyword>
<sequence length="140" mass="15416">MRVRGNGFTLIELMVTIAVLAIIAMMAAPSFVNQIRQNQLNSAANEIVLLASQTRSEAILRKKEKTLSLATGIGGDESWTPLEHVVWATAPSLLKYNYFGYLVGANQCFVLKHVKNDALKAVIRFNTNGSVVYNKNQTTC</sequence>
<accession>A0A5Q0P4E5</accession>
<dbReference type="InterPro" id="IPR012902">
    <property type="entry name" value="N_methyl_site"/>
</dbReference>
<name>A0A5Q0P4E5_9GAMM</name>
<keyword evidence="1" id="KW-1133">Transmembrane helix</keyword>
<dbReference type="EMBL" id="CP045650">
    <property type="protein sequence ID" value="QGA11989.1"/>
    <property type="molecule type" value="Genomic_DNA"/>
</dbReference>
<reference evidence="4 5" key="1">
    <citation type="submission" date="2019-10" db="EMBL/GenBank/DDBJ databases">
        <authorList>
            <person name="Dong K."/>
        </authorList>
    </citation>
    <scope>NUCLEOTIDE SEQUENCE [LARGE SCALE GENOMIC DNA]</scope>
    <source>
        <strain evidence="4">dk386</strain>
        <strain evidence="3">Dk386</strain>
        <strain evidence="5">dk771</strain>
        <strain evidence="2">Dk771</strain>
    </source>
</reference>
<protein>
    <submittedName>
        <fullName evidence="2">Prepilin-type N-terminal cleavage/methylation domain-containing protein</fullName>
    </submittedName>
</protein>
<organism evidence="2 5">
    <name type="scientific">Acinetobacter wanghuae</name>
    <dbReference type="NCBI Taxonomy" id="2662362"/>
    <lineage>
        <taxon>Bacteria</taxon>
        <taxon>Pseudomonadati</taxon>
        <taxon>Pseudomonadota</taxon>
        <taxon>Gammaproteobacteria</taxon>
        <taxon>Moraxellales</taxon>
        <taxon>Moraxellaceae</taxon>
        <taxon>Acinetobacter</taxon>
    </lineage>
</organism>
<proteinExistence type="predicted"/>
<feature type="transmembrane region" description="Helical" evidence="1">
    <location>
        <begin position="7"/>
        <end position="32"/>
    </location>
</feature>
<evidence type="ECO:0000256" key="1">
    <source>
        <dbReference type="SAM" id="Phobius"/>
    </source>
</evidence>
<dbReference type="SUPFAM" id="SSF54523">
    <property type="entry name" value="Pili subunits"/>
    <property type="match status" value="1"/>
</dbReference>